<protein>
    <submittedName>
        <fullName evidence="1">Uncharacterized protein</fullName>
    </submittedName>
</protein>
<gene>
    <name evidence="1" type="ORF">PIB30_040778</name>
</gene>
<comment type="caution">
    <text evidence="1">The sequence shown here is derived from an EMBL/GenBank/DDBJ whole genome shotgun (WGS) entry which is preliminary data.</text>
</comment>
<proteinExistence type="predicted"/>
<accession>A0ABU6QE39</accession>
<evidence type="ECO:0000313" key="2">
    <source>
        <dbReference type="Proteomes" id="UP001341840"/>
    </source>
</evidence>
<name>A0ABU6QE39_9FABA</name>
<evidence type="ECO:0000313" key="1">
    <source>
        <dbReference type="EMBL" id="MED6110206.1"/>
    </source>
</evidence>
<organism evidence="1 2">
    <name type="scientific">Stylosanthes scabra</name>
    <dbReference type="NCBI Taxonomy" id="79078"/>
    <lineage>
        <taxon>Eukaryota</taxon>
        <taxon>Viridiplantae</taxon>
        <taxon>Streptophyta</taxon>
        <taxon>Embryophyta</taxon>
        <taxon>Tracheophyta</taxon>
        <taxon>Spermatophyta</taxon>
        <taxon>Magnoliopsida</taxon>
        <taxon>eudicotyledons</taxon>
        <taxon>Gunneridae</taxon>
        <taxon>Pentapetalae</taxon>
        <taxon>rosids</taxon>
        <taxon>fabids</taxon>
        <taxon>Fabales</taxon>
        <taxon>Fabaceae</taxon>
        <taxon>Papilionoideae</taxon>
        <taxon>50 kb inversion clade</taxon>
        <taxon>dalbergioids sensu lato</taxon>
        <taxon>Dalbergieae</taxon>
        <taxon>Pterocarpus clade</taxon>
        <taxon>Stylosanthes</taxon>
    </lineage>
</organism>
<keyword evidence="2" id="KW-1185">Reference proteome</keyword>
<reference evidence="1 2" key="1">
    <citation type="journal article" date="2023" name="Plants (Basel)">
        <title>Bridging the Gap: Combining Genomics and Transcriptomics Approaches to Understand Stylosanthes scabra, an Orphan Legume from the Brazilian Caatinga.</title>
        <authorList>
            <person name="Ferreira-Neto J.R.C."/>
            <person name="da Silva M.D."/>
            <person name="Binneck E."/>
            <person name="de Melo N.F."/>
            <person name="da Silva R.H."/>
            <person name="de Melo A.L.T.M."/>
            <person name="Pandolfi V."/>
            <person name="Bustamante F.O."/>
            <person name="Brasileiro-Vidal A.C."/>
            <person name="Benko-Iseppon A.M."/>
        </authorList>
    </citation>
    <scope>NUCLEOTIDE SEQUENCE [LARGE SCALE GENOMIC DNA]</scope>
    <source>
        <tissue evidence="1">Leaves</tissue>
    </source>
</reference>
<dbReference type="EMBL" id="JASCZI010000222">
    <property type="protein sequence ID" value="MED6110206.1"/>
    <property type="molecule type" value="Genomic_DNA"/>
</dbReference>
<dbReference type="Proteomes" id="UP001341840">
    <property type="component" value="Unassembled WGS sequence"/>
</dbReference>
<sequence>MINPSSLFRPQFPCYPSSLKSKETLIISTSPRLNLCCRVTATSTAVDRLHCGSSPRPPLVFVAGSPPPFIVMSIWLLLLVALHHHLQPSISLSTMSPLPSTIYLKFLFDIISVASAFHNPSSCPSPVGRSSNCFAMLKDTPHSGTHSFHTTTNIVSALTVSVPAPSPADHRPLTVAVSDLSLLKPDCYLLVAVLCSNRSADRRSAQMCQIYSSARRLASLAVSPLRSSLPLVVTAYHLCPIAAFPLVFERYRSSEPNKLLQYSSVLLTRATWLHRYGGHLPKSGQSFTRGVVGGAGRATRKDTPTFNVNRVLEASD</sequence>